<proteinExistence type="predicted"/>
<organism evidence="2 3">
    <name type="scientific">SAR86 cluster bacterium</name>
    <dbReference type="NCBI Taxonomy" id="2030880"/>
    <lineage>
        <taxon>Bacteria</taxon>
        <taxon>Pseudomonadati</taxon>
        <taxon>Pseudomonadota</taxon>
        <taxon>Gammaproteobacteria</taxon>
        <taxon>SAR86 cluster</taxon>
    </lineage>
</organism>
<dbReference type="EMBL" id="NVVJ01000059">
    <property type="protein sequence ID" value="PCJ22488.1"/>
    <property type="molecule type" value="Genomic_DNA"/>
</dbReference>
<name>A0A2A5AUM7_9GAMM</name>
<accession>A0A2A5AUM7</accession>
<keyword evidence="1" id="KW-1133">Transmembrane helix</keyword>
<evidence type="ECO:0000313" key="2">
    <source>
        <dbReference type="EMBL" id="PCJ22488.1"/>
    </source>
</evidence>
<dbReference type="Proteomes" id="UP000218327">
    <property type="component" value="Unassembled WGS sequence"/>
</dbReference>
<gene>
    <name evidence="2" type="ORF">COA96_14255</name>
</gene>
<protein>
    <submittedName>
        <fullName evidence="2">Uncharacterized protein</fullName>
    </submittedName>
</protein>
<feature type="transmembrane region" description="Helical" evidence="1">
    <location>
        <begin position="7"/>
        <end position="31"/>
    </location>
</feature>
<sequence>MKKPDNIYLVELIGIFGIIASLLFVGAQLVLDRNIAYSTAFHDRSALLVENSTGMRDNYEYVQQRARALEKSKPSWWNSDIELYVAQNELSMEDVVRLNIQASIYLQITDNNYYQYELGLIDEATWEGLRTGFSGNLRYPISKARIVGAMYLRPSMKKMVEELVAEIEESTPAGT</sequence>
<keyword evidence="1" id="KW-0472">Membrane</keyword>
<comment type="caution">
    <text evidence="2">The sequence shown here is derived from an EMBL/GenBank/DDBJ whole genome shotgun (WGS) entry which is preliminary data.</text>
</comment>
<keyword evidence="1" id="KW-0812">Transmembrane</keyword>
<evidence type="ECO:0000313" key="3">
    <source>
        <dbReference type="Proteomes" id="UP000218327"/>
    </source>
</evidence>
<reference evidence="3" key="1">
    <citation type="submission" date="2017-08" db="EMBL/GenBank/DDBJ databases">
        <title>A dynamic microbial community with high functional redundancy inhabits the cold, oxic subseafloor aquifer.</title>
        <authorList>
            <person name="Tully B.J."/>
            <person name="Wheat C.G."/>
            <person name="Glazer B.T."/>
            <person name="Huber J.A."/>
        </authorList>
    </citation>
    <scope>NUCLEOTIDE SEQUENCE [LARGE SCALE GENOMIC DNA]</scope>
</reference>
<dbReference type="AlphaFoldDB" id="A0A2A5AUM7"/>
<evidence type="ECO:0000256" key="1">
    <source>
        <dbReference type="SAM" id="Phobius"/>
    </source>
</evidence>